<dbReference type="PATRIC" id="fig|1304284.3.peg.999"/>
<dbReference type="Proteomes" id="UP000013378">
    <property type="component" value="Unassembled WGS sequence"/>
</dbReference>
<dbReference type="STRING" id="1304284.L21TH_1018"/>
<reference evidence="1 2" key="1">
    <citation type="journal article" date="2015" name="Geomicrobiol. J.">
        <title>Caldisalinibacter kiritimatiensis gen. nov., sp. nov., a moderately thermohalophilic thiosulfate-reducing bacterium from a hypersaline microbial mat.</title>
        <authorList>
            <person name="Ben Hania W."/>
            <person name="Joseph M."/>
            <person name="Fiebig A."/>
            <person name="Bunk B."/>
            <person name="Klenk H.-P."/>
            <person name="Fardeau M.-L."/>
            <person name="Spring S."/>
        </authorList>
    </citation>
    <scope>NUCLEOTIDE SEQUENCE [LARGE SCALE GENOMIC DNA]</scope>
    <source>
        <strain evidence="1 2">L21-TH-D2</strain>
    </source>
</reference>
<protein>
    <recommendedName>
        <fullName evidence="3">Sporulation protein YtxC</fullName>
    </recommendedName>
</protein>
<comment type="caution">
    <text evidence="1">The sequence shown here is derived from an EMBL/GenBank/DDBJ whole genome shotgun (WGS) entry which is preliminary data.</text>
</comment>
<dbReference type="eggNOG" id="ENOG5031S9P">
    <property type="taxonomic scope" value="Bacteria"/>
</dbReference>
<dbReference type="AlphaFoldDB" id="R1CF34"/>
<sequence>MELLSIGVKEGSEKVKSLLSKEIENFSKEGFYINSELNDVGDIHFLNYKTDNLNLNKCKNIRKIFVHCVANILADVILDIYQQKYLNRYIAENYYYFSKSEKDKVKEKAIEFLNKGESFSTGGMIFKVSRKSKIIKSIVEYLETTDEIIIEGFINFRLRFFIDSIEEAVEKAVEEFLIEKEYNEFIKVLQYFVEIQEPKIELVNILIKGDKDYLLFDKNYRLINNDFFEEIADEIAESDINHDDLLVSSLITIAPNKVVIHFEYNNSYSSNEYEELIKIIKNIFEDKVSICRGCKLCNKNNVNTPQNE</sequence>
<gene>
    <name evidence="1" type="ORF">L21TH_1018</name>
</gene>
<evidence type="ECO:0000313" key="2">
    <source>
        <dbReference type="Proteomes" id="UP000013378"/>
    </source>
</evidence>
<name>R1CF34_9FIRM</name>
<dbReference type="EMBL" id="ARZA01000105">
    <property type="protein sequence ID" value="EOD00910.1"/>
    <property type="molecule type" value="Genomic_DNA"/>
</dbReference>
<dbReference type="OrthoDB" id="2986513at2"/>
<dbReference type="InterPro" id="IPR014199">
    <property type="entry name" value="Spore_YtxC"/>
</dbReference>
<organism evidence="1 2">
    <name type="scientific">Caldisalinibacter kiritimatiensis</name>
    <dbReference type="NCBI Taxonomy" id="1304284"/>
    <lineage>
        <taxon>Bacteria</taxon>
        <taxon>Bacillati</taxon>
        <taxon>Bacillota</taxon>
        <taxon>Tissierellia</taxon>
        <taxon>Tissierellales</taxon>
        <taxon>Thermohalobacteraceae</taxon>
        <taxon>Caldisalinibacter</taxon>
    </lineage>
</organism>
<accession>R1CF34</accession>
<dbReference type="Pfam" id="PF08812">
    <property type="entry name" value="YtxC"/>
    <property type="match status" value="1"/>
</dbReference>
<dbReference type="NCBIfam" id="TIGR02834">
    <property type="entry name" value="spo_ytxC"/>
    <property type="match status" value="1"/>
</dbReference>
<dbReference type="RefSeq" id="WP_006310988.1">
    <property type="nucleotide sequence ID" value="NZ_ARZA01000105.1"/>
</dbReference>
<proteinExistence type="predicted"/>
<evidence type="ECO:0008006" key="3">
    <source>
        <dbReference type="Google" id="ProtNLM"/>
    </source>
</evidence>
<keyword evidence="2" id="KW-1185">Reference proteome</keyword>
<evidence type="ECO:0000313" key="1">
    <source>
        <dbReference type="EMBL" id="EOD00910.1"/>
    </source>
</evidence>